<sequence>MVLVFPSSAGSQSDLTHLGTSTSAADVTQVKLFIYSHHPYPVEGGDSLPLLCSCETPPGVLCPALGSQHQNDMDLLKWVQRTPQR</sequence>
<dbReference type="AlphaFoldDB" id="A0A663MVH1"/>
<dbReference type="Proteomes" id="UP000472269">
    <property type="component" value="Unplaced"/>
</dbReference>
<reference evidence="1" key="2">
    <citation type="submission" date="2025-09" db="UniProtKB">
        <authorList>
            <consortium name="Ensembl"/>
        </authorList>
    </citation>
    <scope>IDENTIFICATION</scope>
</reference>
<evidence type="ECO:0000313" key="2">
    <source>
        <dbReference type="Proteomes" id="UP000472269"/>
    </source>
</evidence>
<proteinExistence type="predicted"/>
<organism evidence="1 2">
    <name type="scientific">Athene cunicularia</name>
    <name type="common">Burrowing owl</name>
    <name type="synonym">Speotyto cunicularia</name>
    <dbReference type="NCBI Taxonomy" id="194338"/>
    <lineage>
        <taxon>Eukaryota</taxon>
        <taxon>Metazoa</taxon>
        <taxon>Chordata</taxon>
        <taxon>Craniata</taxon>
        <taxon>Vertebrata</taxon>
        <taxon>Euteleostomi</taxon>
        <taxon>Archelosauria</taxon>
        <taxon>Archosauria</taxon>
        <taxon>Dinosauria</taxon>
        <taxon>Saurischia</taxon>
        <taxon>Theropoda</taxon>
        <taxon>Coelurosauria</taxon>
        <taxon>Aves</taxon>
        <taxon>Neognathae</taxon>
        <taxon>Neoaves</taxon>
        <taxon>Telluraves</taxon>
        <taxon>Strigiformes</taxon>
        <taxon>Strigidae</taxon>
        <taxon>Athene</taxon>
    </lineage>
</organism>
<protein>
    <submittedName>
        <fullName evidence="1">Uncharacterized protein</fullName>
    </submittedName>
</protein>
<dbReference type="Ensembl" id="ENSACUT00000016951.1">
    <property type="protein sequence ID" value="ENSACUP00000015889.1"/>
    <property type="gene ID" value="ENSACUG00000010663.1"/>
</dbReference>
<keyword evidence="2" id="KW-1185">Reference proteome</keyword>
<reference evidence="1" key="1">
    <citation type="submission" date="2025-08" db="UniProtKB">
        <authorList>
            <consortium name="Ensembl"/>
        </authorList>
    </citation>
    <scope>IDENTIFICATION</scope>
</reference>
<name>A0A663MVH1_ATHCN</name>
<evidence type="ECO:0000313" key="1">
    <source>
        <dbReference type="Ensembl" id="ENSACUP00000015889.1"/>
    </source>
</evidence>
<accession>A0A663MVH1</accession>